<reference evidence="1 2" key="1">
    <citation type="submission" date="2023-01" db="EMBL/GenBank/DDBJ databases">
        <title>Analysis of 21 Apiospora genomes using comparative genomics revels a genus with tremendous synthesis potential of carbohydrate active enzymes and secondary metabolites.</title>
        <authorList>
            <person name="Sorensen T."/>
        </authorList>
    </citation>
    <scope>NUCLEOTIDE SEQUENCE [LARGE SCALE GENOMIC DNA]</scope>
    <source>
        <strain evidence="1 2">CBS 135458</strain>
    </source>
</reference>
<accession>A0ABR1VRY6</accession>
<dbReference type="GeneID" id="92089397"/>
<evidence type="ECO:0000313" key="2">
    <source>
        <dbReference type="Proteomes" id="UP001480595"/>
    </source>
</evidence>
<protein>
    <submittedName>
        <fullName evidence="1">Uncharacterized protein</fullName>
    </submittedName>
</protein>
<name>A0ABR1VRY6_9PEZI</name>
<organism evidence="1 2">
    <name type="scientific">Apiospora phragmitis</name>
    <dbReference type="NCBI Taxonomy" id="2905665"/>
    <lineage>
        <taxon>Eukaryota</taxon>
        <taxon>Fungi</taxon>
        <taxon>Dikarya</taxon>
        <taxon>Ascomycota</taxon>
        <taxon>Pezizomycotina</taxon>
        <taxon>Sordariomycetes</taxon>
        <taxon>Xylariomycetidae</taxon>
        <taxon>Amphisphaeriales</taxon>
        <taxon>Apiosporaceae</taxon>
        <taxon>Apiospora</taxon>
    </lineage>
</organism>
<keyword evidence="2" id="KW-1185">Reference proteome</keyword>
<sequence length="127" mass="14550">MELAMLKHDPSHHLWPKPLWLLGDWLAQTADEVLEILKDVFGYLRGCAPLSVEELANPHEGDIKPNQYPFKIPVNVELNDEFRGDSIMRGLYLPAYNLQGKRQHCKAYTYLFDLEVGDMGAVIKILD</sequence>
<dbReference type="RefSeq" id="XP_066718501.1">
    <property type="nucleotide sequence ID" value="XM_066856334.1"/>
</dbReference>
<proteinExistence type="predicted"/>
<evidence type="ECO:0000313" key="1">
    <source>
        <dbReference type="EMBL" id="KAK8074026.1"/>
    </source>
</evidence>
<gene>
    <name evidence="1" type="ORF">PG994_004925</name>
</gene>
<dbReference type="Proteomes" id="UP001480595">
    <property type="component" value="Unassembled WGS sequence"/>
</dbReference>
<comment type="caution">
    <text evidence="1">The sequence shown here is derived from an EMBL/GenBank/DDBJ whole genome shotgun (WGS) entry which is preliminary data.</text>
</comment>
<dbReference type="EMBL" id="JAQQWL010000005">
    <property type="protein sequence ID" value="KAK8074026.1"/>
    <property type="molecule type" value="Genomic_DNA"/>
</dbReference>